<reference evidence="2" key="1">
    <citation type="submission" date="2021-01" db="EMBL/GenBank/DDBJ databases">
        <authorList>
            <person name="Kaushik A."/>
        </authorList>
    </citation>
    <scope>NUCLEOTIDE SEQUENCE</scope>
    <source>
        <strain evidence="2">AG1-1C</strain>
    </source>
</reference>
<dbReference type="InterPro" id="IPR011990">
    <property type="entry name" value="TPR-like_helical_dom_sf"/>
</dbReference>
<comment type="caution">
    <text evidence="2">The sequence shown here is derived from an EMBL/GenBank/DDBJ whole genome shotgun (WGS) entry which is preliminary data.</text>
</comment>
<sequence length="1024" mass="112767">MAQEISGNILPRSRAADAEMLWKFILDAVSKQGPSVLSNENHEESCGVPQTLESPGTNELEELNQAIDFYTHALSHLHDGGDSTPIFQALIGAYATRFQLRGEFKDITAAITYCTQAAAELSKGDSNLPRWVGDLGTLQMLRFDHFGDPEDLDCAIENQSLAMNLTASGSPQLPLRLDMLGLSHLRRFERLGNPEDIHLAVDYNSQAITLTPDDDPDLSKELCNLGIALQARFEHFGVLEDIDRSIEATTRALDGICNPRDKALALKNLGICHMSRFLRLKHVSDIDTAIQLQTTAISHINDNDIEPDYFSALGNSHSVRFEHLGHDTDLSSAIDYHTQAMSLTLDGDPEMPARLTNLGISHFFRFEYSGQLEDLDTAIECHSLAVSLSSSESSYFPGRLSNLGSCHAYRFEQTGKIEHLHMGIEYLARSIDLLPKDSSDLSARLLTLGALYLKRFIRQSDLTSWDLALDCWERSSLLESGYPETRFKATIHWADSVSLSSPDRLQAYAQAMSLIPHVVWLGNAVELRYKDAPLLENIATDAAAAAICAQNYNLALEWLEQGRSVIWNQTLQLRSPIQSLSDVDSDLADKLIDVAKRLDNVGASLPVSSVNPKSPGQELGVRRRRLAEQYEKLVGQARLIPGFEDFLKPKKASDFLCVARSGPIVILNVATSQCDALIILPNCNEVSHVPLPNISKEKAKKIQCTMDATFQRRGIRAGDFVSRNISQPRAKQQPQSNEVLGNVLGVLWRSIVKPVLDFLGYKRQETTETLPHITWCATGVLSSLPLHASGDYGRSSDRLFDFAISSYTPTLGALLAPSSTPKTHSRLLAIGQEHTPKQASLPATVEELNHIQQIAYQNAVDCLRLDGSRATRAATMEAITSCDWVHLACHACQNTEDPTQSGFFLHDGLLTLAEVTTMSLKDKGLAFLSACQTAKGDKGLPDESMHLASGMLIAGYPSVVATMWSIMDSDAPLVTQTVYGRLIRGGNMNFKDTAKALHIATSELRAQIGEVEFARWAPYIHLGQ</sequence>
<dbReference type="EMBL" id="CAJMWS010000391">
    <property type="protein sequence ID" value="CAE6440717.1"/>
    <property type="molecule type" value="Genomic_DNA"/>
</dbReference>
<dbReference type="Gene3D" id="1.25.40.10">
    <property type="entry name" value="Tetratricopeptide repeat domain"/>
    <property type="match status" value="2"/>
</dbReference>
<dbReference type="InterPro" id="IPR024983">
    <property type="entry name" value="CHAT_dom"/>
</dbReference>
<dbReference type="Proteomes" id="UP000663846">
    <property type="component" value="Unassembled WGS sequence"/>
</dbReference>
<proteinExistence type="predicted"/>
<feature type="domain" description="CHAT" evidence="1">
    <location>
        <begin position="745"/>
        <end position="1024"/>
    </location>
</feature>
<organism evidence="2 3">
    <name type="scientific">Rhizoctonia solani</name>
    <dbReference type="NCBI Taxonomy" id="456999"/>
    <lineage>
        <taxon>Eukaryota</taxon>
        <taxon>Fungi</taxon>
        <taxon>Dikarya</taxon>
        <taxon>Basidiomycota</taxon>
        <taxon>Agaricomycotina</taxon>
        <taxon>Agaricomycetes</taxon>
        <taxon>Cantharellales</taxon>
        <taxon>Ceratobasidiaceae</taxon>
        <taxon>Rhizoctonia</taxon>
    </lineage>
</organism>
<evidence type="ECO:0000259" key="1">
    <source>
        <dbReference type="Pfam" id="PF12770"/>
    </source>
</evidence>
<dbReference type="SUPFAM" id="SSF81901">
    <property type="entry name" value="HCP-like"/>
    <property type="match status" value="1"/>
</dbReference>
<protein>
    <recommendedName>
        <fullName evidence="1">CHAT domain-containing protein</fullName>
    </recommendedName>
</protein>
<dbReference type="AlphaFoldDB" id="A0A8H3AQ97"/>
<gene>
    <name evidence="2" type="ORF">RDB_LOCUS129147</name>
</gene>
<name>A0A8H3AQ97_9AGAM</name>
<evidence type="ECO:0000313" key="3">
    <source>
        <dbReference type="Proteomes" id="UP000663846"/>
    </source>
</evidence>
<evidence type="ECO:0000313" key="2">
    <source>
        <dbReference type="EMBL" id="CAE6440717.1"/>
    </source>
</evidence>
<dbReference type="Pfam" id="PF12770">
    <property type="entry name" value="CHAT"/>
    <property type="match status" value="1"/>
</dbReference>
<accession>A0A8H3AQ97</accession>